<dbReference type="PANTHER" id="PTHR34298:SF2">
    <property type="entry name" value="SEGREGATION AND CONDENSATION PROTEIN B"/>
    <property type="match status" value="1"/>
</dbReference>
<reference evidence="5" key="1">
    <citation type="submission" date="2018-06" db="EMBL/GenBank/DDBJ databases">
        <authorList>
            <person name="Zhirakovskaya E."/>
        </authorList>
    </citation>
    <scope>NUCLEOTIDE SEQUENCE</scope>
</reference>
<dbReference type="Pfam" id="PF04079">
    <property type="entry name" value="SMC_ScpB"/>
    <property type="match status" value="1"/>
</dbReference>
<evidence type="ECO:0000256" key="3">
    <source>
        <dbReference type="ARBA" id="ARBA00022829"/>
    </source>
</evidence>
<name>A0A3B0XH44_9ZZZZ</name>
<sequence>MQQAQLKNIIEAILLTADQPMDSRKFVALFEADEALRPSSDDIFQALNALQSDYEGRGVELKEVASGYRMQVVPANAPWVARMWEEKPPRYSRALLETLVLIAYRQPITRGEIEEIRGVSVSSHIVKTLKEREWVRVLGHKDVPGRPSMYGTTREFLDYFNLKSLNDLPSLADLIDFEKL</sequence>
<keyword evidence="2" id="KW-0132">Cell division</keyword>
<dbReference type="SUPFAM" id="SSF46785">
    <property type="entry name" value="Winged helix' DNA-binding domain"/>
    <property type="match status" value="2"/>
</dbReference>
<evidence type="ECO:0000256" key="4">
    <source>
        <dbReference type="ARBA" id="ARBA00023306"/>
    </source>
</evidence>
<evidence type="ECO:0000256" key="1">
    <source>
        <dbReference type="ARBA" id="ARBA00022490"/>
    </source>
</evidence>
<dbReference type="InterPro" id="IPR036390">
    <property type="entry name" value="WH_DNA-bd_sf"/>
</dbReference>
<dbReference type="InterPro" id="IPR005234">
    <property type="entry name" value="ScpB_csome_segregation"/>
</dbReference>
<evidence type="ECO:0000313" key="5">
    <source>
        <dbReference type="EMBL" id="VAW55926.1"/>
    </source>
</evidence>
<feature type="non-terminal residue" evidence="5">
    <location>
        <position position="180"/>
    </location>
</feature>
<keyword evidence="4" id="KW-0131">Cell cycle</keyword>
<organism evidence="5">
    <name type="scientific">hydrothermal vent metagenome</name>
    <dbReference type="NCBI Taxonomy" id="652676"/>
    <lineage>
        <taxon>unclassified sequences</taxon>
        <taxon>metagenomes</taxon>
        <taxon>ecological metagenomes</taxon>
    </lineage>
</organism>
<protein>
    <submittedName>
        <fullName evidence="5">Segregation and condensation protein B</fullName>
    </submittedName>
</protein>
<dbReference type="GO" id="GO:0051304">
    <property type="term" value="P:chromosome separation"/>
    <property type="evidence" value="ECO:0007669"/>
    <property type="project" value="InterPro"/>
</dbReference>
<dbReference type="NCBIfam" id="TIGR00281">
    <property type="entry name" value="SMC-Scp complex subunit ScpB"/>
    <property type="match status" value="1"/>
</dbReference>
<dbReference type="PIRSF" id="PIRSF019345">
    <property type="entry name" value="ScpB"/>
    <property type="match status" value="1"/>
</dbReference>
<gene>
    <name evidence="5" type="ORF">MNBD_GAMMA07-2534</name>
</gene>
<dbReference type="AlphaFoldDB" id="A0A3B0XH44"/>
<accession>A0A3B0XH44</accession>
<keyword evidence="3" id="KW-0159">Chromosome partition</keyword>
<dbReference type="GO" id="GO:0051301">
    <property type="term" value="P:cell division"/>
    <property type="evidence" value="ECO:0007669"/>
    <property type="project" value="UniProtKB-KW"/>
</dbReference>
<dbReference type="EMBL" id="UOFF01000142">
    <property type="protein sequence ID" value="VAW55926.1"/>
    <property type="molecule type" value="Genomic_DNA"/>
</dbReference>
<proteinExistence type="predicted"/>
<dbReference type="InterPro" id="IPR036388">
    <property type="entry name" value="WH-like_DNA-bd_sf"/>
</dbReference>
<dbReference type="PANTHER" id="PTHR34298">
    <property type="entry name" value="SEGREGATION AND CONDENSATION PROTEIN B"/>
    <property type="match status" value="1"/>
</dbReference>
<evidence type="ECO:0000256" key="2">
    <source>
        <dbReference type="ARBA" id="ARBA00022618"/>
    </source>
</evidence>
<keyword evidence="1" id="KW-0963">Cytoplasm</keyword>
<dbReference type="Gene3D" id="1.10.10.10">
    <property type="entry name" value="Winged helix-like DNA-binding domain superfamily/Winged helix DNA-binding domain"/>
    <property type="match status" value="2"/>
</dbReference>